<reference evidence="1 2" key="1">
    <citation type="submission" date="2024-07" db="EMBL/GenBank/DDBJ databases">
        <authorList>
            <person name="Akdeniz Z."/>
        </authorList>
    </citation>
    <scope>NUCLEOTIDE SEQUENCE [LARGE SCALE GENOMIC DNA]</scope>
</reference>
<evidence type="ECO:0000313" key="2">
    <source>
        <dbReference type="Proteomes" id="UP001642409"/>
    </source>
</evidence>
<accession>A0ABP1HIJ2</accession>
<sequence length="157" mass="18596">MYLAHHNNFQIVVQLNPLFSCDISNDNDKFTYQSKQFDQGKVRKFLQNSLIDQIVQTTNLNNNEPPSYYAQQQRHPQEDYPDLIDQRQNTNRPMMPQVGKGDLLPNRFPNELQNKGMHMGPNNDFFKRPHGAKYDDMYPDVADPTQNKMKKKYMWLE</sequence>
<gene>
    <name evidence="1" type="ORF">HINF_LOCUS13353</name>
</gene>
<organism evidence="1 2">
    <name type="scientific">Hexamita inflata</name>
    <dbReference type="NCBI Taxonomy" id="28002"/>
    <lineage>
        <taxon>Eukaryota</taxon>
        <taxon>Metamonada</taxon>
        <taxon>Diplomonadida</taxon>
        <taxon>Hexamitidae</taxon>
        <taxon>Hexamitinae</taxon>
        <taxon>Hexamita</taxon>
    </lineage>
</organism>
<protein>
    <submittedName>
        <fullName evidence="1">Hypothetical_protein</fullName>
    </submittedName>
</protein>
<dbReference type="Proteomes" id="UP001642409">
    <property type="component" value="Unassembled WGS sequence"/>
</dbReference>
<comment type="caution">
    <text evidence="1">The sequence shown here is derived from an EMBL/GenBank/DDBJ whole genome shotgun (WGS) entry which is preliminary data.</text>
</comment>
<keyword evidence="2" id="KW-1185">Reference proteome</keyword>
<dbReference type="EMBL" id="CAXDID020000031">
    <property type="protein sequence ID" value="CAL5994034.1"/>
    <property type="molecule type" value="Genomic_DNA"/>
</dbReference>
<name>A0ABP1HIJ2_9EUKA</name>
<proteinExistence type="predicted"/>
<evidence type="ECO:0000313" key="1">
    <source>
        <dbReference type="EMBL" id="CAL5994034.1"/>
    </source>
</evidence>